<evidence type="ECO:0000313" key="1">
    <source>
        <dbReference type="EMBL" id="GMH12145.1"/>
    </source>
</evidence>
<protein>
    <submittedName>
        <fullName evidence="1">Uncharacterized protein</fullName>
    </submittedName>
</protein>
<proteinExistence type="predicted"/>
<reference evidence="1" key="1">
    <citation type="submission" date="2023-05" db="EMBL/GenBank/DDBJ databases">
        <title>Nepenthes gracilis genome sequencing.</title>
        <authorList>
            <person name="Fukushima K."/>
        </authorList>
    </citation>
    <scope>NUCLEOTIDE SEQUENCE</scope>
    <source>
        <strain evidence="1">SING2019-196</strain>
    </source>
</reference>
<keyword evidence="2" id="KW-1185">Reference proteome</keyword>
<sequence length="107" mass="12107">MLGVCSNWRTLQQALKEELMLKHIGLDCSTGRFQRGCTWKEEDQAGSKCVILTRVAWLLVTNLLKSELDELLQYLAVVNEFSCLVPWPLPCERTLQKGLRGGGVICR</sequence>
<evidence type="ECO:0000313" key="2">
    <source>
        <dbReference type="Proteomes" id="UP001279734"/>
    </source>
</evidence>
<dbReference type="EMBL" id="BSYO01000011">
    <property type="protein sequence ID" value="GMH12145.1"/>
    <property type="molecule type" value="Genomic_DNA"/>
</dbReference>
<name>A0AAD3SJU7_NEPGR</name>
<comment type="caution">
    <text evidence="1">The sequence shown here is derived from an EMBL/GenBank/DDBJ whole genome shotgun (WGS) entry which is preliminary data.</text>
</comment>
<dbReference type="Proteomes" id="UP001279734">
    <property type="component" value="Unassembled WGS sequence"/>
</dbReference>
<dbReference type="AlphaFoldDB" id="A0AAD3SJU7"/>
<gene>
    <name evidence="1" type="ORF">Nepgr_013986</name>
</gene>
<organism evidence="1 2">
    <name type="scientific">Nepenthes gracilis</name>
    <name type="common">Slender pitcher plant</name>
    <dbReference type="NCBI Taxonomy" id="150966"/>
    <lineage>
        <taxon>Eukaryota</taxon>
        <taxon>Viridiplantae</taxon>
        <taxon>Streptophyta</taxon>
        <taxon>Embryophyta</taxon>
        <taxon>Tracheophyta</taxon>
        <taxon>Spermatophyta</taxon>
        <taxon>Magnoliopsida</taxon>
        <taxon>eudicotyledons</taxon>
        <taxon>Gunneridae</taxon>
        <taxon>Pentapetalae</taxon>
        <taxon>Caryophyllales</taxon>
        <taxon>Nepenthaceae</taxon>
        <taxon>Nepenthes</taxon>
    </lineage>
</organism>
<accession>A0AAD3SJU7</accession>